<sequence length="325" mass="36736">MCTGITFRASNGDVIFGRTMDYDYPLNGFPAVQPRGYSFKSHVDYKGKTLYAFAGAGSDMEGFVFGDGVNEHGLAMSNQYDRGYASYATDIRDGYINISQTEVLVWALGYNRNIEELIENAKHVNVVAYSYSDINEVPPLHYHLSDATGRTVEVTFVEGRIVVIDNPIGVLTNNPDLNWHYENLKHYMHVTPYKIDNTFSKQFNLGNMNGTFGLPGGYTSGERFVRAAYLVHHLLPDSDDHPILDAFRILDHVSVPKGAVRPSDNGFYYTLYQTVFNLTTKTLYIKYYDSNTITELQLTDDLINRDDLVVFSRKNKGLYTEKVNG</sequence>
<dbReference type="InterPro" id="IPR029132">
    <property type="entry name" value="CBAH/NAAA_C"/>
</dbReference>
<evidence type="ECO:0000256" key="1">
    <source>
        <dbReference type="ARBA" id="ARBA00006625"/>
    </source>
</evidence>
<accession>A0A4Q9WQ59</accession>
<comment type="caution">
    <text evidence="4">The sequence shown here is derived from an EMBL/GenBank/DDBJ whole genome shotgun (WGS) entry which is preliminary data.</text>
</comment>
<dbReference type="CDD" id="cd00542">
    <property type="entry name" value="Ntn_PVA"/>
    <property type="match status" value="1"/>
</dbReference>
<dbReference type="RefSeq" id="WP_017175524.1">
    <property type="nucleotide sequence ID" value="NZ_CP014107.1"/>
</dbReference>
<keyword evidence="5" id="KW-1185">Reference proteome</keyword>
<dbReference type="GO" id="GO:0016787">
    <property type="term" value="F:hydrolase activity"/>
    <property type="evidence" value="ECO:0007669"/>
    <property type="project" value="UniProtKB-KW"/>
</dbReference>
<dbReference type="PANTHER" id="PTHR35527">
    <property type="entry name" value="CHOLOYLGLYCINE HYDROLASE"/>
    <property type="match status" value="1"/>
</dbReference>
<protein>
    <submittedName>
        <fullName evidence="4">Choloylglycine hydrolase family protein</fullName>
    </submittedName>
</protein>
<keyword evidence="2 4" id="KW-0378">Hydrolase</keyword>
<dbReference type="Pfam" id="PF02275">
    <property type="entry name" value="CBAH"/>
    <property type="match status" value="1"/>
</dbReference>
<dbReference type="InterPro" id="IPR029055">
    <property type="entry name" value="Ntn_hydrolases_N"/>
</dbReference>
<dbReference type="Gene3D" id="3.60.60.10">
    <property type="entry name" value="Penicillin V Acylase, Chain A"/>
    <property type="match status" value="1"/>
</dbReference>
<dbReference type="SUPFAM" id="SSF56235">
    <property type="entry name" value="N-terminal nucleophile aminohydrolases (Ntn hydrolases)"/>
    <property type="match status" value="1"/>
</dbReference>
<comment type="similarity">
    <text evidence="1">Belongs to the peptidase C59 family.</text>
</comment>
<reference evidence="4 5" key="1">
    <citation type="submission" date="2022-06" db="EMBL/GenBank/DDBJ databases">
        <title>Staphylococcus hominis ShoR14 genome sequence.</title>
        <authorList>
            <person name="Yeo C.C."/>
            <person name="Chew C.H."/>
            <person name="Che Hamzah A.M."/>
            <person name="Al-Trad E.I."/>
        </authorList>
    </citation>
    <scope>NUCLEOTIDE SEQUENCE [LARGE SCALE GENOMIC DNA]</scope>
    <source>
        <strain evidence="4 5">ShoR14</strain>
    </source>
</reference>
<dbReference type="AlphaFoldDB" id="A0A4Q9WQ59"/>
<evidence type="ECO:0000256" key="2">
    <source>
        <dbReference type="ARBA" id="ARBA00022801"/>
    </source>
</evidence>
<dbReference type="PANTHER" id="PTHR35527:SF2">
    <property type="entry name" value="HYDROLASE"/>
    <property type="match status" value="1"/>
</dbReference>
<evidence type="ECO:0000259" key="3">
    <source>
        <dbReference type="Pfam" id="PF02275"/>
    </source>
</evidence>
<dbReference type="EMBL" id="JAGHKT020000005">
    <property type="protein sequence ID" value="MCM5672138.1"/>
    <property type="molecule type" value="Genomic_DNA"/>
</dbReference>
<evidence type="ECO:0000313" key="4">
    <source>
        <dbReference type="EMBL" id="MCM5672138.1"/>
    </source>
</evidence>
<gene>
    <name evidence="4" type="ORF">J7T32_005060</name>
</gene>
<feature type="domain" description="Choloylglycine hydrolase/NAAA C-terminal" evidence="3">
    <location>
        <begin position="2"/>
        <end position="311"/>
    </location>
</feature>
<dbReference type="InterPro" id="IPR052193">
    <property type="entry name" value="Peptidase_C59"/>
</dbReference>
<proteinExistence type="inferred from homology"/>
<name>A0A4Q9WQ59_STAHO</name>
<dbReference type="Proteomes" id="UP000665944">
    <property type="component" value="Unassembled WGS sequence"/>
</dbReference>
<evidence type="ECO:0000313" key="5">
    <source>
        <dbReference type="Proteomes" id="UP000665944"/>
    </source>
</evidence>
<organism evidence="4 5">
    <name type="scientific">Staphylococcus hominis</name>
    <dbReference type="NCBI Taxonomy" id="1290"/>
    <lineage>
        <taxon>Bacteria</taxon>
        <taxon>Bacillati</taxon>
        <taxon>Bacillota</taxon>
        <taxon>Bacilli</taxon>
        <taxon>Bacillales</taxon>
        <taxon>Staphylococcaceae</taxon>
        <taxon>Staphylococcus</taxon>
    </lineage>
</organism>